<dbReference type="OrthoDB" id="9812018at2"/>
<keyword evidence="3" id="KW-0175">Coiled coil</keyword>
<evidence type="ECO:0000259" key="7">
    <source>
        <dbReference type="Pfam" id="PF02465"/>
    </source>
</evidence>
<comment type="similarity">
    <text evidence="1 5">Belongs to the FliD family.</text>
</comment>
<proteinExistence type="inferred from homology"/>
<feature type="domain" description="Flagellar hook-associated protein 2 C-terminal" evidence="8">
    <location>
        <begin position="246"/>
        <end position="546"/>
    </location>
</feature>
<dbReference type="Pfam" id="PF07196">
    <property type="entry name" value="Flagellin_IN"/>
    <property type="match status" value="1"/>
</dbReference>
<dbReference type="GO" id="GO:0007155">
    <property type="term" value="P:cell adhesion"/>
    <property type="evidence" value="ECO:0007669"/>
    <property type="project" value="InterPro"/>
</dbReference>
<protein>
    <recommendedName>
        <fullName evidence="5">Flagellar hook-associated protein 2</fullName>
        <shortName evidence="5">HAP2</shortName>
    </recommendedName>
    <alternativeName>
        <fullName evidence="5">Flagellar cap protein</fullName>
    </alternativeName>
</protein>
<comment type="subcellular location">
    <subcellularLocation>
        <location evidence="5">Secreted</location>
    </subcellularLocation>
    <subcellularLocation>
        <location evidence="5">Bacterial flagellum</location>
    </subcellularLocation>
</comment>
<keyword evidence="9" id="KW-0966">Cell projection</keyword>
<evidence type="ECO:0000313" key="10">
    <source>
        <dbReference type="Proteomes" id="UP000280346"/>
    </source>
</evidence>
<evidence type="ECO:0000256" key="3">
    <source>
        <dbReference type="ARBA" id="ARBA00023054"/>
    </source>
</evidence>
<gene>
    <name evidence="9" type="ORF">EJ913_22065</name>
</gene>
<dbReference type="Proteomes" id="UP000280346">
    <property type="component" value="Unassembled WGS sequence"/>
</dbReference>
<evidence type="ECO:0000256" key="6">
    <source>
        <dbReference type="SAM" id="MobiDB-lite"/>
    </source>
</evidence>
<evidence type="ECO:0000256" key="2">
    <source>
        <dbReference type="ARBA" id="ARBA00011255"/>
    </source>
</evidence>
<dbReference type="Pfam" id="PF02465">
    <property type="entry name" value="FliD_N"/>
    <property type="match status" value="1"/>
</dbReference>
<keyword evidence="10" id="KW-1185">Reference proteome</keyword>
<keyword evidence="4 5" id="KW-0975">Bacterial flagellum</keyword>
<name>A0A433J3U3_9PROT</name>
<accession>A0A433J3U3</accession>
<comment type="function">
    <text evidence="5">Required for morphogenesis and for the elongation of the flagellar filament by facilitating polymerization of the flagellin monomers at the tip of growing filament. Forms a capping structure, which prevents flagellin subunits (transported through the central channel of the flagellum) from leaking out without polymerization at the distal end.</text>
</comment>
<comment type="caution">
    <text evidence="9">The sequence shown here is derived from an EMBL/GenBank/DDBJ whole genome shotgun (WGS) entry which is preliminary data.</text>
</comment>
<sequence length="564" mass="58794">MTTVSSTTSTTSTTSASTGYSALSSTSSGTGIDYSLLIEAKVQARLVRADRVDSKITANEAKISAYTEMQTLLQTVNTSLDGLRNRSVSTGASTNLFAQRAAYVSNDDVFTATVADGTETGTYSVVVQQLATKHKIGSDTVGSKTDALGQSGSFTLQAADGTAVSIAMDADDSLTDLRDAINAQKSASGVTASIVQVSDSSYQLILTGNNTGQTIAMTDDGGGVLSGLGLTDSSGSVKNELVAVRNAIVEVDGVTISRNSNTIADAIEGVTLNLYTARPDTALTMEVSTDLASIKTAISGFVDAYNAFRDFVVQQQAVNSDGTKSDSATLFADSLLRQITQSVNSALNTTITNSDGSVLSLSTLGISFDSTNNLVLDEDTLNSALTDNIDGLQKLLGLNMTSSSSQMSLLRYDTKATALSFTLDIDMGTDGSISSTSVNGDSSLFTVKGTRLVGNEGTAYAGIVLVYTGGSGSVSVDFSQGLADRLYGAIDDVAATYDSDLSTAIDDLETNDNQLQTRSDEIRTKAETYRTTLTAYYARLEAAAEQAALLLKQLTYKSSSDDDS</sequence>
<feature type="region of interest" description="Disordered" evidence="6">
    <location>
        <begin position="1"/>
        <end position="28"/>
    </location>
</feature>
<evidence type="ECO:0000256" key="1">
    <source>
        <dbReference type="ARBA" id="ARBA00009764"/>
    </source>
</evidence>
<dbReference type="InterPro" id="IPR040026">
    <property type="entry name" value="FliD"/>
</dbReference>
<dbReference type="InterPro" id="IPR003481">
    <property type="entry name" value="FliD_N"/>
</dbReference>
<dbReference type="GO" id="GO:0009421">
    <property type="term" value="C:bacterial-type flagellum filament cap"/>
    <property type="evidence" value="ECO:0007669"/>
    <property type="project" value="InterPro"/>
</dbReference>
<evidence type="ECO:0000313" key="9">
    <source>
        <dbReference type="EMBL" id="RUQ66521.1"/>
    </source>
</evidence>
<evidence type="ECO:0000259" key="8">
    <source>
        <dbReference type="Pfam" id="PF07195"/>
    </source>
</evidence>
<keyword evidence="5" id="KW-0964">Secreted</keyword>
<evidence type="ECO:0000256" key="4">
    <source>
        <dbReference type="ARBA" id="ARBA00023143"/>
    </source>
</evidence>
<dbReference type="GO" id="GO:0005576">
    <property type="term" value="C:extracellular region"/>
    <property type="evidence" value="ECO:0007669"/>
    <property type="project" value="UniProtKB-SubCell"/>
</dbReference>
<dbReference type="InterPro" id="IPR010809">
    <property type="entry name" value="FliD_C"/>
</dbReference>
<comment type="subunit">
    <text evidence="2 5">Homopentamer.</text>
</comment>
<dbReference type="Pfam" id="PF07195">
    <property type="entry name" value="FliD_C"/>
    <property type="match status" value="1"/>
</dbReference>
<dbReference type="PANTHER" id="PTHR30288:SF0">
    <property type="entry name" value="FLAGELLAR HOOK-ASSOCIATED PROTEIN 2"/>
    <property type="match status" value="1"/>
</dbReference>
<dbReference type="RefSeq" id="WP_127001924.1">
    <property type="nucleotide sequence ID" value="NZ_JBNPXW010000018.1"/>
</dbReference>
<keyword evidence="9" id="KW-0969">Cilium</keyword>
<dbReference type="PANTHER" id="PTHR30288">
    <property type="entry name" value="FLAGELLAR CAP/ASSEMBLY PROTEIN FLID"/>
    <property type="match status" value="1"/>
</dbReference>
<evidence type="ECO:0000256" key="5">
    <source>
        <dbReference type="RuleBase" id="RU362066"/>
    </source>
</evidence>
<reference evidence="9 10" key="1">
    <citation type="submission" date="2018-12" db="EMBL/GenBank/DDBJ databases">
        <authorList>
            <person name="Yang Y."/>
        </authorList>
    </citation>
    <scope>NUCLEOTIDE SEQUENCE [LARGE SCALE GENOMIC DNA]</scope>
    <source>
        <strain evidence="9 10">GSF71</strain>
    </source>
</reference>
<organism evidence="9 10">
    <name type="scientific">Azospirillum doebereinerae</name>
    <dbReference type="NCBI Taxonomy" id="92933"/>
    <lineage>
        <taxon>Bacteria</taxon>
        <taxon>Pseudomonadati</taxon>
        <taxon>Pseudomonadota</taxon>
        <taxon>Alphaproteobacteria</taxon>
        <taxon>Rhodospirillales</taxon>
        <taxon>Azospirillaceae</taxon>
        <taxon>Azospirillum</taxon>
    </lineage>
</organism>
<keyword evidence="9" id="KW-0282">Flagellum</keyword>
<dbReference type="GO" id="GO:0071973">
    <property type="term" value="P:bacterial-type flagellum-dependent cell motility"/>
    <property type="evidence" value="ECO:0007669"/>
    <property type="project" value="TreeGrafter"/>
</dbReference>
<dbReference type="AlphaFoldDB" id="A0A433J3U3"/>
<dbReference type="GO" id="GO:0009424">
    <property type="term" value="C:bacterial-type flagellum hook"/>
    <property type="evidence" value="ECO:0007669"/>
    <property type="project" value="UniProtKB-UniRule"/>
</dbReference>
<dbReference type="InterPro" id="IPR010810">
    <property type="entry name" value="Flagellin_hook_IN_motif"/>
</dbReference>
<feature type="domain" description="Flagellar hook-associated protein 2 N-terminal" evidence="7">
    <location>
        <begin position="30"/>
        <end position="134"/>
    </location>
</feature>
<dbReference type="EMBL" id="RZIJ01000020">
    <property type="protein sequence ID" value="RUQ66521.1"/>
    <property type="molecule type" value="Genomic_DNA"/>
</dbReference>